<dbReference type="PANTHER" id="PTHR38686">
    <property type="entry name" value="APOLIPOPROTEIN N-ACYLTRANSFERASE"/>
    <property type="match status" value="1"/>
</dbReference>
<dbReference type="GO" id="GO:0042158">
    <property type="term" value="P:lipoprotein biosynthetic process"/>
    <property type="evidence" value="ECO:0007669"/>
    <property type="project" value="InterPro"/>
</dbReference>
<keyword evidence="7" id="KW-0012">Acyltransferase</keyword>
<dbReference type="Pfam" id="PF00795">
    <property type="entry name" value="CN_hydrolase"/>
    <property type="match status" value="1"/>
</dbReference>
<keyword evidence="2" id="KW-1003">Cell membrane</keyword>
<name>A0A7H0HAC2_9ACTN</name>
<feature type="domain" description="CN hydrolase" evidence="9">
    <location>
        <begin position="1"/>
        <end position="107"/>
    </location>
</feature>
<evidence type="ECO:0000313" key="10">
    <source>
        <dbReference type="EMBL" id="QNP57488.1"/>
    </source>
</evidence>
<evidence type="ECO:0000256" key="7">
    <source>
        <dbReference type="ARBA" id="ARBA00023315"/>
    </source>
</evidence>
<reference evidence="10 11" key="1">
    <citation type="submission" date="2020-08" db="EMBL/GenBank/DDBJ databases">
        <title>Genome sequence of Tessaracoccus defluvii JCM 17540T.</title>
        <authorList>
            <person name="Hyun D.-W."/>
            <person name="Bae J.-W."/>
        </authorList>
    </citation>
    <scope>NUCLEOTIDE SEQUENCE [LARGE SCALE GENOMIC DNA]</scope>
    <source>
        <strain evidence="10 11">JCM 17540</strain>
    </source>
</reference>
<dbReference type="SUPFAM" id="SSF56317">
    <property type="entry name" value="Carbon-nitrogen hydrolase"/>
    <property type="match status" value="1"/>
</dbReference>
<accession>A0A7H0HAC2</accession>
<dbReference type="PANTHER" id="PTHR38686:SF1">
    <property type="entry name" value="APOLIPOPROTEIN N-ACYLTRANSFERASE"/>
    <property type="match status" value="1"/>
</dbReference>
<evidence type="ECO:0000256" key="2">
    <source>
        <dbReference type="ARBA" id="ARBA00022475"/>
    </source>
</evidence>
<dbReference type="GO" id="GO:0005886">
    <property type="term" value="C:plasma membrane"/>
    <property type="evidence" value="ECO:0007669"/>
    <property type="project" value="UniProtKB-SubCell"/>
</dbReference>
<evidence type="ECO:0000256" key="5">
    <source>
        <dbReference type="ARBA" id="ARBA00022989"/>
    </source>
</evidence>
<evidence type="ECO:0000256" key="1">
    <source>
        <dbReference type="ARBA" id="ARBA00004651"/>
    </source>
</evidence>
<sequence>MATPVERYPDLKVGTIICFELAYDDTSYDTALHGGEVIVSQSNTNTYGGSFQVHQQLTINRVRAMELGREVIASTLNSVTATIDSRGRVTNATQEFTADHTIATVPIRDNVNASVYVAPVLSWAALCVTFVAVGAAAVLSRRQPR</sequence>
<keyword evidence="6 8" id="KW-0472">Membrane</keyword>
<feature type="transmembrane region" description="Helical" evidence="8">
    <location>
        <begin position="116"/>
        <end position="139"/>
    </location>
</feature>
<dbReference type="AlphaFoldDB" id="A0A7H0HAC2"/>
<dbReference type="InterPro" id="IPR003010">
    <property type="entry name" value="C-N_Hydrolase"/>
</dbReference>
<evidence type="ECO:0000256" key="6">
    <source>
        <dbReference type="ARBA" id="ARBA00023136"/>
    </source>
</evidence>
<comment type="subcellular location">
    <subcellularLocation>
        <location evidence="1">Cell membrane</location>
        <topology evidence="1">Multi-pass membrane protein</topology>
    </subcellularLocation>
</comment>
<keyword evidence="4 8" id="KW-0812">Transmembrane</keyword>
<proteinExistence type="predicted"/>
<evidence type="ECO:0000256" key="4">
    <source>
        <dbReference type="ARBA" id="ARBA00022692"/>
    </source>
</evidence>
<dbReference type="PROSITE" id="PS50263">
    <property type="entry name" value="CN_HYDROLASE"/>
    <property type="match status" value="1"/>
</dbReference>
<evidence type="ECO:0000259" key="9">
    <source>
        <dbReference type="PROSITE" id="PS50263"/>
    </source>
</evidence>
<dbReference type="Proteomes" id="UP000516117">
    <property type="component" value="Chromosome"/>
</dbReference>
<protein>
    <recommendedName>
        <fullName evidence="9">CN hydrolase domain-containing protein</fullName>
    </recommendedName>
</protein>
<dbReference type="InterPro" id="IPR004563">
    <property type="entry name" value="Apolipo_AcylTrfase"/>
</dbReference>
<keyword evidence="11" id="KW-1185">Reference proteome</keyword>
<dbReference type="Gene3D" id="3.60.110.10">
    <property type="entry name" value="Carbon-nitrogen hydrolase"/>
    <property type="match status" value="1"/>
</dbReference>
<evidence type="ECO:0000256" key="8">
    <source>
        <dbReference type="SAM" id="Phobius"/>
    </source>
</evidence>
<dbReference type="KEGG" id="tdf:H9L22_05510"/>
<organism evidence="10 11">
    <name type="scientific">Tessaracoccus defluvii</name>
    <dbReference type="NCBI Taxonomy" id="1285901"/>
    <lineage>
        <taxon>Bacteria</taxon>
        <taxon>Bacillati</taxon>
        <taxon>Actinomycetota</taxon>
        <taxon>Actinomycetes</taxon>
        <taxon>Propionibacteriales</taxon>
        <taxon>Propionibacteriaceae</taxon>
        <taxon>Tessaracoccus</taxon>
    </lineage>
</organism>
<keyword evidence="5 8" id="KW-1133">Transmembrane helix</keyword>
<evidence type="ECO:0000313" key="11">
    <source>
        <dbReference type="Proteomes" id="UP000516117"/>
    </source>
</evidence>
<dbReference type="GO" id="GO:0016410">
    <property type="term" value="F:N-acyltransferase activity"/>
    <property type="evidence" value="ECO:0007669"/>
    <property type="project" value="InterPro"/>
</dbReference>
<gene>
    <name evidence="10" type="ORF">H9L22_05510</name>
</gene>
<evidence type="ECO:0000256" key="3">
    <source>
        <dbReference type="ARBA" id="ARBA00022679"/>
    </source>
</evidence>
<keyword evidence="3" id="KW-0808">Transferase</keyword>
<dbReference type="InterPro" id="IPR036526">
    <property type="entry name" value="C-N_Hydrolase_sf"/>
</dbReference>
<dbReference type="EMBL" id="CP060789">
    <property type="protein sequence ID" value="QNP57488.1"/>
    <property type="molecule type" value="Genomic_DNA"/>
</dbReference>